<dbReference type="SMART" id="SM00747">
    <property type="entry name" value="CFEM"/>
    <property type="match status" value="1"/>
</dbReference>
<evidence type="ECO:0000256" key="7">
    <source>
        <dbReference type="ARBA" id="ARBA00022692"/>
    </source>
</evidence>
<evidence type="ECO:0000256" key="17">
    <source>
        <dbReference type="SAM" id="SignalP"/>
    </source>
</evidence>
<dbReference type="Pfam" id="PF20684">
    <property type="entry name" value="Fung_rhodopsin"/>
    <property type="match status" value="1"/>
</dbReference>
<dbReference type="AlphaFoldDB" id="A0A8K0T5B7"/>
<evidence type="ECO:0000259" key="18">
    <source>
        <dbReference type="PROSITE" id="PS52012"/>
    </source>
</evidence>
<feature type="transmembrane region" description="Helical" evidence="16">
    <location>
        <begin position="335"/>
        <end position="359"/>
    </location>
</feature>
<evidence type="ECO:0000256" key="11">
    <source>
        <dbReference type="ARBA" id="ARBA00023157"/>
    </source>
</evidence>
<keyword evidence="9 16" id="KW-1133">Transmembrane helix</keyword>
<comment type="similarity">
    <text evidence="13">Belongs to the SAT4 family.</text>
</comment>
<sequence length="587" mass="66476">MVRVKELACLLLAALLAGTAAAQGDLSGFVSRIPQCGLTCIVQEIPLSACNTLTNSTCICTDEKLRAATQACILKNCKSALDGIETAKVEAEACQRPYRDRRSALLGPLVIEVVAWFSVWVRLYGRWSTMRKFEADDWIMLVALIVYTPFMVIGNYIGQLAFGRDVWTVPPNNIISALRLFYVASSMYIVLLALTKISLLCFFLRVFPNARFRWATFATMLYISVAATILVFMQIFQCLPIRFNWERLGDFGPHRCLNINALAYTSAGVSISQDILILILPLPLLLGLNMSWRNKVGIIIMFSLGTFILVTSCIRLQFLVVFAQSTNPTWDNMDALIWTGLEVAVSILVTSLPAIRILLARMLSGVFTTIVSKASGKSDKSGQSVSAKKSLTGTTSQQSRVGDSKNGDQIRRKQELQEEEEQRERRRDDEEQQWRRDEERRRRLQDEERQHQQQRQWLQQQQEQIEHQQQIQHQYQQPLRSGRRTPQYLPPIPRSKFNIHIFGWGSRSASRTSGGESEEELELGDRIQGEVHTEIGVANGGVGNEVYGYDAFYQESSVESGIHVHTRTTIDSWHRPPGEAADRWPNR</sequence>
<feature type="region of interest" description="Disordered" evidence="15">
    <location>
        <begin position="375"/>
        <end position="441"/>
    </location>
</feature>
<reference evidence="19" key="1">
    <citation type="journal article" date="2021" name="Nat. Commun.">
        <title>Genetic determinants of endophytism in the Arabidopsis root mycobiome.</title>
        <authorList>
            <person name="Mesny F."/>
            <person name="Miyauchi S."/>
            <person name="Thiergart T."/>
            <person name="Pickel B."/>
            <person name="Atanasova L."/>
            <person name="Karlsson M."/>
            <person name="Huettel B."/>
            <person name="Barry K.W."/>
            <person name="Haridas S."/>
            <person name="Chen C."/>
            <person name="Bauer D."/>
            <person name="Andreopoulos W."/>
            <person name="Pangilinan J."/>
            <person name="LaButti K."/>
            <person name="Riley R."/>
            <person name="Lipzen A."/>
            <person name="Clum A."/>
            <person name="Drula E."/>
            <person name="Henrissat B."/>
            <person name="Kohler A."/>
            <person name="Grigoriev I.V."/>
            <person name="Martin F.M."/>
            <person name="Hacquard S."/>
        </authorList>
    </citation>
    <scope>NUCLEOTIDE SEQUENCE</scope>
    <source>
        <strain evidence="19">MPI-CAGE-AT-0016</strain>
    </source>
</reference>
<evidence type="ECO:0000256" key="4">
    <source>
        <dbReference type="ARBA" id="ARBA00010031"/>
    </source>
</evidence>
<feature type="transmembrane region" description="Helical" evidence="16">
    <location>
        <begin position="263"/>
        <end position="286"/>
    </location>
</feature>
<keyword evidence="12" id="KW-0449">Lipoprotein</keyword>
<feature type="compositionally biased region" description="Polar residues" evidence="15">
    <location>
        <begin position="381"/>
        <end position="401"/>
    </location>
</feature>
<comment type="subcellular location">
    <subcellularLocation>
        <location evidence="2">Membrane</location>
        <topology evidence="2">Lipid-anchor</topology>
        <topology evidence="2">GPI-anchor</topology>
    </subcellularLocation>
    <subcellularLocation>
        <location evidence="1">Membrane</location>
        <topology evidence="1">Multi-pass membrane protein</topology>
    </subcellularLocation>
    <subcellularLocation>
        <location evidence="3">Secreted</location>
    </subcellularLocation>
</comment>
<feature type="transmembrane region" description="Helical" evidence="16">
    <location>
        <begin position="177"/>
        <end position="207"/>
    </location>
</feature>
<evidence type="ECO:0000256" key="13">
    <source>
        <dbReference type="ARBA" id="ARBA00038359"/>
    </source>
</evidence>
<dbReference type="PANTHER" id="PTHR33048">
    <property type="entry name" value="PTH11-LIKE INTEGRAL MEMBRANE PROTEIN (AFU_ORTHOLOGUE AFUA_5G11245)"/>
    <property type="match status" value="1"/>
</dbReference>
<evidence type="ECO:0000256" key="16">
    <source>
        <dbReference type="SAM" id="Phobius"/>
    </source>
</evidence>
<dbReference type="PROSITE" id="PS52012">
    <property type="entry name" value="CFEM"/>
    <property type="match status" value="1"/>
</dbReference>
<dbReference type="Pfam" id="PF05730">
    <property type="entry name" value="CFEM"/>
    <property type="match status" value="1"/>
</dbReference>
<dbReference type="InterPro" id="IPR052337">
    <property type="entry name" value="SAT4-like"/>
</dbReference>
<feature type="domain" description="CFEM" evidence="18">
    <location>
        <begin position="8"/>
        <end position="121"/>
    </location>
</feature>
<feature type="transmembrane region" description="Helical" evidence="16">
    <location>
        <begin position="219"/>
        <end position="243"/>
    </location>
</feature>
<feature type="region of interest" description="Disordered" evidence="15">
    <location>
        <begin position="468"/>
        <end position="494"/>
    </location>
</feature>
<comment type="similarity">
    <text evidence="4">Belongs to the RBT5 family.</text>
</comment>
<feature type="signal peptide" evidence="17">
    <location>
        <begin position="1"/>
        <end position="22"/>
    </location>
</feature>
<evidence type="ECO:0000256" key="9">
    <source>
        <dbReference type="ARBA" id="ARBA00022989"/>
    </source>
</evidence>
<proteinExistence type="inferred from homology"/>
<keyword evidence="6" id="KW-0325">Glycoprotein</keyword>
<keyword evidence="20" id="KW-1185">Reference proteome</keyword>
<feature type="chain" id="PRO_5035478817" description="CFEM domain-containing protein" evidence="17">
    <location>
        <begin position="23"/>
        <end position="587"/>
    </location>
</feature>
<dbReference type="PANTHER" id="PTHR33048:SF47">
    <property type="entry name" value="INTEGRAL MEMBRANE PROTEIN-RELATED"/>
    <property type="match status" value="1"/>
</dbReference>
<keyword evidence="10 16" id="KW-0472">Membrane</keyword>
<keyword evidence="11" id="KW-1015">Disulfide bond</keyword>
<feature type="transmembrane region" description="Helical" evidence="16">
    <location>
        <begin position="298"/>
        <end position="323"/>
    </location>
</feature>
<evidence type="ECO:0000256" key="12">
    <source>
        <dbReference type="ARBA" id="ARBA00023288"/>
    </source>
</evidence>
<feature type="compositionally biased region" description="Low complexity" evidence="15">
    <location>
        <begin position="468"/>
        <end position="477"/>
    </location>
</feature>
<evidence type="ECO:0000256" key="10">
    <source>
        <dbReference type="ARBA" id="ARBA00023136"/>
    </source>
</evidence>
<dbReference type="Proteomes" id="UP000813385">
    <property type="component" value="Unassembled WGS sequence"/>
</dbReference>
<gene>
    <name evidence="19" type="ORF">B0T11DRAFT_145339</name>
</gene>
<protein>
    <recommendedName>
        <fullName evidence="18">CFEM domain-containing protein</fullName>
    </recommendedName>
</protein>
<feature type="transmembrane region" description="Helical" evidence="16">
    <location>
        <begin position="137"/>
        <end position="157"/>
    </location>
</feature>
<accession>A0A8K0T5B7</accession>
<dbReference type="GO" id="GO:0005576">
    <property type="term" value="C:extracellular region"/>
    <property type="evidence" value="ECO:0007669"/>
    <property type="project" value="UniProtKB-SubCell"/>
</dbReference>
<dbReference type="EMBL" id="JAGPXD010000007">
    <property type="protein sequence ID" value="KAH7347861.1"/>
    <property type="molecule type" value="Genomic_DNA"/>
</dbReference>
<dbReference type="InterPro" id="IPR049326">
    <property type="entry name" value="Rhodopsin_dom_fungi"/>
</dbReference>
<evidence type="ECO:0000256" key="2">
    <source>
        <dbReference type="ARBA" id="ARBA00004589"/>
    </source>
</evidence>
<evidence type="ECO:0000256" key="6">
    <source>
        <dbReference type="ARBA" id="ARBA00022622"/>
    </source>
</evidence>
<dbReference type="GO" id="GO:0098552">
    <property type="term" value="C:side of membrane"/>
    <property type="evidence" value="ECO:0007669"/>
    <property type="project" value="UniProtKB-KW"/>
</dbReference>
<keyword evidence="5" id="KW-0964">Secreted</keyword>
<comment type="caution">
    <text evidence="14">Lacks conserved residue(s) required for the propagation of feature annotation.</text>
</comment>
<name>A0A8K0T5B7_9PEZI</name>
<evidence type="ECO:0000256" key="1">
    <source>
        <dbReference type="ARBA" id="ARBA00004141"/>
    </source>
</evidence>
<keyword evidence="8 17" id="KW-0732">Signal</keyword>
<evidence type="ECO:0000256" key="8">
    <source>
        <dbReference type="ARBA" id="ARBA00022729"/>
    </source>
</evidence>
<evidence type="ECO:0000256" key="14">
    <source>
        <dbReference type="PROSITE-ProRule" id="PRU01356"/>
    </source>
</evidence>
<keyword evidence="7 16" id="KW-0812">Transmembrane</keyword>
<organism evidence="19 20">
    <name type="scientific">Plectosphaerella cucumerina</name>
    <dbReference type="NCBI Taxonomy" id="40658"/>
    <lineage>
        <taxon>Eukaryota</taxon>
        <taxon>Fungi</taxon>
        <taxon>Dikarya</taxon>
        <taxon>Ascomycota</taxon>
        <taxon>Pezizomycotina</taxon>
        <taxon>Sordariomycetes</taxon>
        <taxon>Hypocreomycetidae</taxon>
        <taxon>Glomerellales</taxon>
        <taxon>Plectosphaerellaceae</taxon>
        <taxon>Plectosphaerella</taxon>
    </lineage>
</organism>
<feature type="compositionally biased region" description="Basic and acidic residues" evidence="15">
    <location>
        <begin position="402"/>
        <end position="441"/>
    </location>
</feature>
<dbReference type="InterPro" id="IPR008427">
    <property type="entry name" value="Extracellular_membr_CFEM_dom"/>
</dbReference>
<evidence type="ECO:0000313" key="20">
    <source>
        <dbReference type="Proteomes" id="UP000813385"/>
    </source>
</evidence>
<evidence type="ECO:0000256" key="15">
    <source>
        <dbReference type="SAM" id="MobiDB-lite"/>
    </source>
</evidence>
<evidence type="ECO:0000256" key="5">
    <source>
        <dbReference type="ARBA" id="ARBA00022525"/>
    </source>
</evidence>
<dbReference type="OrthoDB" id="2496787at2759"/>
<evidence type="ECO:0000313" key="19">
    <source>
        <dbReference type="EMBL" id="KAH7347861.1"/>
    </source>
</evidence>
<feature type="transmembrane region" description="Helical" evidence="16">
    <location>
        <begin position="105"/>
        <end position="125"/>
    </location>
</feature>
<evidence type="ECO:0000256" key="3">
    <source>
        <dbReference type="ARBA" id="ARBA00004613"/>
    </source>
</evidence>
<comment type="caution">
    <text evidence="19">The sequence shown here is derived from an EMBL/GenBank/DDBJ whole genome shotgun (WGS) entry which is preliminary data.</text>
</comment>
<keyword evidence="6" id="KW-0336">GPI-anchor</keyword>